<evidence type="ECO:0000313" key="2">
    <source>
        <dbReference type="EMBL" id="QDV58121.1"/>
    </source>
</evidence>
<gene>
    <name evidence="2" type="ORF">Mal33_41380</name>
</gene>
<dbReference type="Proteomes" id="UP000316770">
    <property type="component" value="Chromosome"/>
</dbReference>
<dbReference type="EMBL" id="CP036318">
    <property type="protein sequence ID" value="QDV58121.1"/>
    <property type="molecule type" value="Genomic_DNA"/>
</dbReference>
<dbReference type="AlphaFoldDB" id="A0A518IYF5"/>
<feature type="compositionally biased region" description="Polar residues" evidence="1">
    <location>
        <begin position="1"/>
        <end position="14"/>
    </location>
</feature>
<name>A0A518IYF5_9BACT</name>
<feature type="region of interest" description="Disordered" evidence="1">
    <location>
        <begin position="1"/>
        <end position="22"/>
    </location>
</feature>
<evidence type="ECO:0000256" key="1">
    <source>
        <dbReference type="SAM" id="MobiDB-lite"/>
    </source>
</evidence>
<dbReference type="RefSeq" id="WP_145288157.1">
    <property type="nucleotide sequence ID" value="NZ_CP036318.1"/>
</dbReference>
<reference evidence="2 3" key="1">
    <citation type="submission" date="2019-02" db="EMBL/GenBank/DDBJ databases">
        <title>Deep-cultivation of Planctomycetes and their phenomic and genomic characterization uncovers novel biology.</title>
        <authorList>
            <person name="Wiegand S."/>
            <person name="Jogler M."/>
            <person name="Boedeker C."/>
            <person name="Pinto D."/>
            <person name="Vollmers J."/>
            <person name="Rivas-Marin E."/>
            <person name="Kohn T."/>
            <person name="Peeters S.H."/>
            <person name="Heuer A."/>
            <person name="Rast P."/>
            <person name="Oberbeckmann S."/>
            <person name="Bunk B."/>
            <person name="Jeske O."/>
            <person name="Meyerdierks A."/>
            <person name="Storesund J.E."/>
            <person name="Kallscheuer N."/>
            <person name="Luecker S."/>
            <person name="Lage O.M."/>
            <person name="Pohl T."/>
            <person name="Merkel B.J."/>
            <person name="Hornburger P."/>
            <person name="Mueller R.-W."/>
            <person name="Bruemmer F."/>
            <person name="Labrenz M."/>
            <person name="Spormann A.M."/>
            <person name="Op den Camp H."/>
            <person name="Overmann J."/>
            <person name="Amann R."/>
            <person name="Jetten M.S.M."/>
            <person name="Mascher T."/>
            <person name="Medema M.H."/>
            <person name="Devos D.P."/>
            <person name="Kaster A.-K."/>
            <person name="Ovreas L."/>
            <person name="Rohde M."/>
            <person name="Galperin M.Y."/>
            <person name="Jogler C."/>
        </authorList>
    </citation>
    <scope>NUCLEOTIDE SEQUENCE [LARGE SCALE GENOMIC DNA]</scope>
    <source>
        <strain evidence="2 3">Mal33</strain>
    </source>
</reference>
<sequence length="124" mass="13696">MSEPISSSPNSPTPDSERKHPIDAVHFVHHAIKHAIRDAAAQHSGKVSGEGLCRILLELAVDEFGGEGANVLKQWNIQTSDDVGLIVVRMQAAEIDEANRVDQDSNFGGWFDLDQPAEQWNLKW</sequence>
<organism evidence="2 3">
    <name type="scientific">Rosistilla oblonga</name>
    <dbReference type="NCBI Taxonomy" id="2527990"/>
    <lineage>
        <taxon>Bacteria</taxon>
        <taxon>Pseudomonadati</taxon>
        <taxon>Planctomycetota</taxon>
        <taxon>Planctomycetia</taxon>
        <taxon>Pirellulales</taxon>
        <taxon>Pirellulaceae</taxon>
        <taxon>Rosistilla</taxon>
    </lineage>
</organism>
<accession>A0A518IYF5</accession>
<evidence type="ECO:0000313" key="3">
    <source>
        <dbReference type="Proteomes" id="UP000316770"/>
    </source>
</evidence>
<proteinExistence type="predicted"/>
<protein>
    <submittedName>
        <fullName evidence="2">Uncharacterized protein</fullName>
    </submittedName>
</protein>
<keyword evidence="3" id="KW-1185">Reference proteome</keyword>